<comment type="similarity">
    <text evidence="1 6">Belongs to the XseB family.</text>
</comment>
<keyword evidence="3 6" id="KW-0540">Nuclease</keyword>
<dbReference type="EC" id="3.1.11.6" evidence="6"/>
<dbReference type="GO" id="GO:0008855">
    <property type="term" value="F:exodeoxyribonuclease VII activity"/>
    <property type="evidence" value="ECO:0007669"/>
    <property type="project" value="UniProtKB-UniRule"/>
</dbReference>
<dbReference type="SUPFAM" id="SSF116842">
    <property type="entry name" value="XseB-like"/>
    <property type="match status" value="1"/>
</dbReference>
<proteinExistence type="inferred from homology"/>
<comment type="subcellular location">
    <subcellularLocation>
        <location evidence="6">Cytoplasm</location>
    </subcellularLocation>
</comment>
<dbReference type="NCBIfam" id="TIGR01280">
    <property type="entry name" value="xseB"/>
    <property type="match status" value="1"/>
</dbReference>
<evidence type="ECO:0000256" key="5">
    <source>
        <dbReference type="ARBA" id="ARBA00022839"/>
    </source>
</evidence>
<comment type="function">
    <text evidence="6">Bidirectionally degrades single-stranded DNA into large acid-insoluble oligonucleotides, which are then degraded further into small acid-soluble oligonucleotides.</text>
</comment>
<sequence>MARKKKIEKFEDALKRLEEIVENLEKGDLPLEEAMTAFGEGVHLIRLCHEKLDEAEKKVQALVQGEDGRWEIRPVEEKESDV</sequence>
<comment type="subunit">
    <text evidence="6">Heterooligomer composed of large and small subunits.</text>
</comment>
<comment type="catalytic activity">
    <reaction evidence="6">
        <text>Exonucleolytic cleavage in either 5'- to 3'- or 3'- to 5'-direction to yield nucleoside 5'-phosphates.</text>
        <dbReference type="EC" id="3.1.11.6"/>
    </reaction>
</comment>
<dbReference type="Gene3D" id="1.10.287.1040">
    <property type="entry name" value="Exonuclease VII, small subunit"/>
    <property type="match status" value="1"/>
</dbReference>
<evidence type="ECO:0000256" key="3">
    <source>
        <dbReference type="ARBA" id="ARBA00022722"/>
    </source>
</evidence>
<keyword evidence="5 6" id="KW-0269">Exonuclease</keyword>
<name>A0A1W1XEU9_9BACT</name>
<dbReference type="AlphaFoldDB" id="A0A1W1XEU9"/>
<dbReference type="EMBL" id="FWXF01000006">
    <property type="protein sequence ID" value="SMC22463.1"/>
    <property type="molecule type" value="Genomic_DNA"/>
</dbReference>
<dbReference type="Pfam" id="PF02609">
    <property type="entry name" value="Exonuc_VII_S"/>
    <property type="match status" value="1"/>
</dbReference>
<dbReference type="GO" id="GO:0005829">
    <property type="term" value="C:cytosol"/>
    <property type="evidence" value="ECO:0007669"/>
    <property type="project" value="TreeGrafter"/>
</dbReference>
<evidence type="ECO:0000313" key="8">
    <source>
        <dbReference type="Proteomes" id="UP000192783"/>
    </source>
</evidence>
<evidence type="ECO:0000256" key="4">
    <source>
        <dbReference type="ARBA" id="ARBA00022801"/>
    </source>
</evidence>
<reference evidence="7 8" key="1">
    <citation type="submission" date="2017-04" db="EMBL/GenBank/DDBJ databases">
        <authorList>
            <person name="Afonso C.L."/>
            <person name="Miller P.J."/>
            <person name="Scott M.A."/>
            <person name="Spackman E."/>
            <person name="Goraichik I."/>
            <person name="Dimitrov K.M."/>
            <person name="Suarez D.L."/>
            <person name="Swayne D.E."/>
        </authorList>
    </citation>
    <scope>NUCLEOTIDE SEQUENCE [LARGE SCALE GENOMIC DNA]</scope>
    <source>
        <strain evidence="7 8">DSM 13146</strain>
    </source>
</reference>
<protein>
    <recommendedName>
        <fullName evidence="6">Exodeoxyribonuclease 7 small subunit</fullName>
        <ecNumber evidence="6">3.1.11.6</ecNumber>
    </recommendedName>
    <alternativeName>
        <fullName evidence="6">Exodeoxyribonuclease VII small subunit</fullName>
        <shortName evidence="6">Exonuclease VII small subunit</shortName>
    </alternativeName>
</protein>
<dbReference type="GO" id="GO:0006308">
    <property type="term" value="P:DNA catabolic process"/>
    <property type="evidence" value="ECO:0007669"/>
    <property type="project" value="UniProtKB-UniRule"/>
</dbReference>
<keyword evidence="8" id="KW-1185">Reference proteome</keyword>
<dbReference type="Proteomes" id="UP000192783">
    <property type="component" value="Unassembled WGS sequence"/>
</dbReference>
<evidence type="ECO:0000313" key="7">
    <source>
        <dbReference type="EMBL" id="SMC22463.1"/>
    </source>
</evidence>
<dbReference type="PANTHER" id="PTHR34137">
    <property type="entry name" value="EXODEOXYRIBONUCLEASE 7 SMALL SUBUNIT"/>
    <property type="match status" value="1"/>
</dbReference>
<keyword evidence="2 6" id="KW-0963">Cytoplasm</keyword>
<gene>
    <name evidence="6" type="primary">xseB</name>
    <name evidence="7" type="ORF">SAMN02746041_01477</name>
</gene>
<organism evidence="7 8">
    <name type="scientific">Desulfacinum hydrothermale DSM 13146</name>
    <dbReference type="NCBI Taxonomy" id="1121390"/>
    <lineage>
        <taxon>Bacteria</taxon>
        <taxon>Pseudomonadati</taxon>
        <taxon>Thermodesulfobacteriota</taxon>
        <taxon>Syntrophobacteria</taxon>
        <taxon>Syntrophobacterales</taxon>
        <taxon>Syntrophobacteraceae</taxon>
        <taxon>Desulfacinum</taxon>
    </lineage>
</organism>
<dbReference type="OrthoDB" id="5523157at2"/>
<dbReference type="STRING" id="1121390.SAMN02746041_01477"/>
<evidence type="ECO:0000256" key="1">
    <source>
        <dbReference type="ARBA" id="ARBA00009998"/>
    </source>
</evidence>
<dbReference type="HAMAP" id="MF_00337">
    <property type="entry name" value="Exonuc_7_S"/>
    <property type="match status" value="1"/>
</dbReference>
<dbReference type="RefSeq" id="WP_084057290.1">
    <property type="nucleotide sequence ID" value="NZ_FWXF01000006.1"/>
</dbReference>
<dbReference type="PANTHER" id="PTHR34137:SF1">
    <property type="entry name" value="EXODEOXYRIBONUCLEASE 7 SMALL SUBUNIT"/>
    <property type="match status" value="1"/>
</dbReference>
<evidence type="ECO:0000256" key="2">
    <source>
        <dbReference type="ARBA" id="ARBA00022490"/>
    </source>
</evidence>
<keyword evidence="4 6" id="KW-0378">Hydrolase</keyword>
<dbReference type="InterPro" id="IPR003761">
    <property type="entry name" value="Exonuc_VII_S"/>
</dbReference>
<accession>A0A1W1XEU9</accession>
<dbReference type="InterPro" id="IPR037004">
    <property type="entry name" value="Exonuc_VII_ssu_sf"/>
</dbReference>
<evidence type="ECO:0000256" key="6">
    <source>
        <dbReference type="HAMAP-Rule" id="MF_00337"/>
    </source>
</evidence>
<dbReference type="NCBIfam" id="NF002140">
    <property type="entry name" value="PRK00977.1-4"/>
    <property type="match status" value="1"/>
</dbReference>
<dbReference type="GO" id="GO:0009318">
    <property type="term" value="C:exodeoxyribonuclease VII complex"/>
    <property type="evidence" value="ECO:0007669"/>
    <property type="project" value="UniProtKB-UniRule"/>
</dbReference>